<dbReference type="SMART" id="SM00317">
    <property type="entry name" value="SET"/>
    <property type="match status" value="1"/>
</dbReference>
<dbReference type="EMBL" id="FUWH01000008">
    <property type="protein sequence ID" value="SKA01447.1"/>
    <property type="molecule type" value="Genomic_DNA"/>
</dbReference>
<evidence type="ECO:0000259" key="1">
    <source>
        <dbReference type="PROSITE" id="PS50280"/>
    </source>
</evidence>
<organism evidence="2 3">
    <name type="scientific">Sediminibacterium ginsengisoli</name>
    <dbReference type="NCBI Taxonomy" id="413434"/>
    <lineage>
        <taxon>Bacteria</taxon>
        <taxon>Pseudomonadati</taxon>
        <taxon>Bacteroidota</taxon>
        <taxon>Chitinophagia</taxon>
        <taxon>Chitinophagales</taxon>
        <taxon>Chitinophagaceae</taxon>
        <taxon>Sediminibacterium</taxon>
    </lineage>
</organism>
<dbReference type="InterPro" id="IPR046341">
    <property type="entry name" value="SET_dom_sf"/>
</dbReference>
<dbReference type="STRING" id="413434.SAMN04488132_10848"/>
<dbReference type="Pfam" id="PF00856">
    <property type="entry name" value="SET"/>
    <property type="match status" value="1"/>
</dbReference>
<feature type="domain" description="SET" evidence="1">
    <location>
        <begin position="6"/>
        <end position="122"/>
    </location>
</feature>
<dbReference type="Gene3D" id="2.170.270.10">
    <property type="entry name" value="SET domain"/>
    <property type="match status" value="1"/>
</dbReference>
<dbReference type="RefSeq" id="WP_078832095.1">
    <property type="nucleotide sequence ID" value="NZ_FUWH01000008.1"/>
</dbReference>
<dbReference type="PROSITE" id="PS50280">
    <property type="entry name" value="SET"/>
    <property type="match status" value="1"/>
</dbReference>
<dbReference type="Proteomes" id="UP000190888">
    <property type="component" value="Unassembled WGS sequence"/>
</dbReference>
<dbReference type="OrthoDB" id="947125at2"/>
<sequence length="136" mass="15339">MALLEKHLFVKPSQLPNSGNGLFTKIFIPKGTKIVEYKGRITTWKAVENDADNGYIFQVNPQHVIDALRTKRALARYANDARGLSRVKGLTNNCDYELDGLRAYITSKKDIQPGEEIFVAYGKDYWDTIRANLASS</sequence>
<reference evidence="2 3" key="1">
    <citation type="submission" date="2017-02" db="EMBL/GenBank/DDBJ databases">
        <authorList>
            <person name="Peterson S.W."/>
        </authorList>
    </citation>
    <scope>NUCLEOTIDE SEQUENCE [LARGE SCALE GENOMIC DNA]</scope>
    <source>
        <strain evidence="2 3">DSM 22335</strain>
    </source>
</reference>
<proteinExistence type="predicted"/>
<dbReference type="AlphaFoldDB" id="A0A1T4QCV6"/>
<dbReference type="InterPro" id="IPR001214">
    <property type="entry name" value="SET_dom"/>
</dbReference>
<evidence type="ECO:0000313" key="3">
    <source>
        <dbReference type="Proteomes" id="UP000190888"/>
    </source>
</evidence>
<keyword evidence="3" id="KW-1185">Reference proteome</keyword>
<protein>
    <recommendedName>
        <fullName evidence="1">SET domain-containing protein</fullName>
    </recommendedName>
</protein>
<accession>A0A1T4QCV6</accession>
<evidence type="ECO:0000313" key="2">
    <source>
        <dbReference type="EMBL" id="SKA01447.1"/>
    </source>
</evidence>
<dbReference type="SUPFAM" id="SSF82199">
    <property type="entry name" value="SET domain"/>
    <property type="match status" value="1"/>
</dbReference>
<name>A0A1T4QCV6_9BACT</name>
<gene>
    <name evidence="2" type="ORF">SAMN04488132_10848</name>
</gene>